<dbReference type="Pfam" id="PF21986">
    <property type="entry name" value="AH_C"/>
    <property type="match status" value="1"/>
</dbReference>
<dbReference type="PANTHER" id="PTHR11895">
    <property type="entry name" value="TRANSAMIDASE"/>
    <property type="match status" value="1"/>
</dbReference>
<dbReference type="InterPro" id="IPR036928">
    <property type="entry name" value="AS_sf"/>
</dbReference>
<feature type="domain" description="Amidase" evidence="1">
    <location>
        <begin position="28"/>
        <end position="440"/>
    </location>
</feature>
<dbReference type="InterPro" id="IPR053844">
    <property type="entry name" value="AH_C"/>
</dbReference>
<evidence type="ECO:0000313" key="3">
    <source>
        <dbReference type="EMBL" id="KKN93065.1"/>
    </source>
</evidence>
<evidence type="ECO:0000259" key="1">
    <source>
        <dbReference type="Pfam" id="PF01425"/>
    </source>
</evidence>
<dbReference type="SUPFAM" id="SSF75304">
    <property type="entry name" value="Amidase signature (AS) enzymes"/>
    <property type="match status" value="1"/>
</dbReference>
<dbReference type="InterPro" id="IPR014085">
    <property type="entry name" value="Allophanate_hydrolase"/>
</dbReference>
<reference evidence="3" key="1">
    <citation type="journal article" date="2015" name="Nature">
        <title>Complex archaea that bridge the gap between prokaryotes and eukaryotes.</title>
        <authorList>
            <person name="Spang A."/>
            <person name="Saw J.H."/>
            <person name="Jorgensen S.L."/>
            <person name="Zaremba-Niedzwiedzka K."/>
            <person name="Martijn J."/>
            <person name="Lind A.E."/>
            <person name="van Eijk R."/>
            <person name="Schleper C."/>
            <person name="Guy L."/>
            <person name="Ettema T.J."/>
        </authorList>
    </citation>
    <scope>NUCLEOTIDE SEQUENCE</scope>
</reference>
<dbReference type="Gene3D" id="3.10.490.10">
    <property type="entry name" value="Gamma-glutamyl cyclotransferase-like"/>
    <property type="match status" value="1"/>
</dbReference>
<dbReference type="InterPro" id="IPR000120">
    <property type="entry name" value="Amidase"/>
</dbReference>
<dbReference type="NCBIfam" id="TIGR02713">
    <property type="entry name" value="allophanate_hyd"/>
    <property type="match status" value="1"/>
</dbReference>
<dbReference type="Pfam" id="PF01425">
    <property type="entry name" value="Amidase"/>
    <property type="match status" value="1"/>
</dbReference>
<accession>A0A0F9UIJ8</accession>
<dbReference type="EMBL" id="LAZR01000089">
    <property type="protein sequence ID" value="KKN93065.1"/>
    <property type="molecule type" value="Genomic_DNA"/>
</dbReference>
<dbReference type="PANTHER" id="PTHR11895:SF169">
    <property type="entry name" value="GLUTAMYL-TRNA(GLN) AMIDOTRANSFERASE"/>
    <property type="match status" value="1"/>
</dbReference>
<gene>
    <name evidence="3" type="ORF">LCGC14_0201540</name>
</gene>
<protein>
    <submittedName>
        <fullName evidence="3">Uncharacterized protein</fullName>
    </submittedName>
</protein>
<organism evidence="3">
    <name type="scientific">marine sediment metagenome</name>
    <dbReference type="NCBI Taxonomy" id="412755"/>
    <lineage>
        <taxon>unclassified sequences</taxon>
        <taxon>metagenomes</taxon>
        <taxon>ecological metagenomes</taxon>
    </lineage>
</organism>
<dbReference type="NCBIfam" id="NF006043">
    <property type="entry name" value="PRK08186.1"/>
    <property type="match status" value="1"/>
</dbReference>
<feature type="domain" description="Allophanate hydrolase C-terminal" evidence="2">
    <location>
        <begin position="475"/>
        <end position="596"/>
    </location>
</feature>
<dbReference type="GO" id="GO:0003824">
    <property type="term" value="F:catalytic activity"/>
    <property type="evidence" value="ECO:0007669"/>
    <property type="project" value="InterPro"/>
</dbReference>
<dbReference type="Gene3D" id="1.20.58.1700">
    <property type="match status" value="1"/>
</dbReference>
<dbReference type="AlphaFoldDB" id="A0A0F9UIJ8"/>
<proteinExistence type="predicted"/>
<name>A0A0F9UIJ8_9ZZZZ</name>
<dbReference type="InterPro" id="IPR023631">
    <property type="entry name" value="Amidase_dom"/>
</dbReference>
<evidence type="ECO:0000259" key="2">
    <source>
        <dbReference type="Pfam" id="PF21986"/>
    </source>
</evidence>
<sequence>MTPAFDLRLDSLRVAYSEGTTIPRQLIGELRDKAAALNPDFNLFIHLLSPTELEPYLAALDGKTPAELPLFGVPFSIKDNIDLAGISTTAACPAFAYLAERSATIVEQLIALGAVPMGKTNLDQFATGLNGTRSPYGECRNSVHPDYPSGGSSAGSSLAVALGVSSFALGTDTAGSGRVPASLNNLVGLKASKGLISTAGVVPACRTLDCVTFFTATAKEASQLLGLTARVDPRDEYSRANPSWNDISAFGTVQSFRFGVPSQLEFLGCPESPALYENTIRQLEAMGGEAVPVDLAPFLEAARLLYEGPWVAERYSVAGDLIEQNADAVLPVIRAVLEQAPGTTAVQLFRAEYRLQQLKAVCDRIMAEVDCILTPAYPRPVTLNELHAEPVKRNSDLGYYTNFMNMLDYAAVAVPADFMQNGLPWGVTLFGRVFTDQYLLSLAGSLQRQHSLPLVGGNASSSPAPLNPARNDRARVVVCGAHLDGLPLNWQLKQRGGTLLETTRSSPDYKLYALAGGPPFRPGMVRVTEQGSAIEIEIWEVPGSELGSFLTGIPAPLGLGKVQLANGRWETGFICEAYGLEGAREITEFGGWRGYLDASLDASKPA</sequence>
<comment type="caution">
    <text evidence="3">The sequence shown here is derived from an EMBL/GenBank/DDBJ whole genome shotgun (WGS) entry which is preliminary data.</text>
</comment>
<dbReference type="Gene3D" id="3.90.1300.10">
    <property type="entry name" value="Amidase signature (AS) domain"/>
    <property type="match status" value="1"/>
</dbReference>